<keyword evidence="4 7" id="KW-1133">Transmembrane helix</keyword>
<evidence type="ECO:0000313" key="8">
    <source>
        <dbReference type="EMBL" id="MCC2232324.1"/>
    </source>
</evidence>
<feature type="transmembrane region" description="Helical" evidence="7">
    <location>
        <begin position="223"/>
        <end position="247"/>
    </location>
</feature>
<feature type="transmembrane region" description="Helical" evidence="7">
    <location>
        <begin position="340"/>
        <end position="361"/>
    </location>
</feature>
<accession>A0AAE3ECU0</accession>
<dbReference type="PANTHER" id="PTHR30474">
    <property type="entry name" value="CELL CYCLE PROTEIN"/>
    <property type="match status" value="1"/>
</dbReference>
<evidence type="ECO:0000256" key="3">
    <source>
        <dbReference type="ARBA" id="ARBA00022960"/>
    </source>
</evidence>
<evidence type="ECO:0000256" key="1">
    <source>
        <dbReference type="ARBA" id="ARBA00004141"/>
    </source>
</evidence>
<sequence length="458" mass="51536">MVNLVTEISRYLMLIIMVLYTILNFYVLRKNDLRWQNRVCRKQIFLVFLLQCLGYLILYLRTEDTKILAFYGFQVAFFLMYFILFKTIYPQCSRVLLSNLVFLFSLGLLMITRLDFDRAKKQFAIGVIACLITLVIPAIIRHMRFLSRWAWFYAIVGIGLLSVVWLFGSTSYGAQLTLSLGPVALQPSEFVKISFVFFTASMFQKGQSFGRAVITTAVAGAHVLILVASTDLGSGLVYFMSYLFMIYVATHKFWYFAGGLGAGAVAAVGAYHLFDHVKVRVAMWQNPFSDYEGKGYQLAQSLFAISSGGWLGLGLCQGYPGSIPLARNDFIFSAICEELGVIFAICLVLIYLGFVLQLFWVSTWMDVLFYKIVGFGLAVMLGVQVFLHIGGVTKMIPSTGITLPLISYGGSSVLSTMIIIGVIQGLHLMKQNEVEEIERRAVEPEEPEEEREGEGRFR</sequence>
<feature type="transmembrane region" description="Helical" evidence="7">
    <location>
        <begin position="12"/>
        <end position="28"/>
    </location>
</feature>
<dbReference type="GO" id="GO:0032153">
    <property type="term" value="C:cell division site"/>
    <property type="evidence" value="ECO:0007669"/>
    <property type="project" value="TreeGrafter"/>
</dbReference>
<feature type="transmembrane region" description="Helical" evidence="7">
    <location>
        <begin position="122"/>
        <end position="140"/>
    </location>
</feature>
<feature type="transmembrane region" description="Helical" evidence="7">
    <location>
        <begin position="253"/>
        <end position="274"/>
    </location>
</feature>
<keyword evidence="2 7" id="KW-0812">Transmembrane</keyword>
<feature type="transmembrane region" description="Helical" evidence="7">
    <location>
        <begin position="152"/>
        <end position="172"/>
    </location>
</feature>
<keyword evidence="9" id="KW-1185">Reference proteome</keyword>
<feature type="transmembrane region" description="Helical" evidence="7">
    <location>
        <begin position="368"/>
        <end position="389"/>
    </location>
</feature>
<keyword evidence="3" id="KW-0133">Cell shape</keyword>
<gene>
    <name evidence="8" type="ORF">LKD81_15220</name>
</gene>
<feature type="transmembrane region" description="Helical" evidence="7">
    <location>
        <begin position="44"/>
        <end position="61"/>
    </location>
</feature>
<evidence type="ECO:0000313" key="9">
    <source>
        <dbReference type="Proteomes" id="UP001198182"/>
    </source>
</evidence>
<feature type="transmembrane region" description="Helical" evidence="7">
    <location>
        <begin position="401"/>
        <end position="423"/>
    </location>
</feature>
<dbReference type="RefSeq" id="WP_308454731.1">
    <property type="nucleotide sequence ID" value="NZ_JAJEQR010000061.1"/>
</dbReference>
<name>A0AAE3ECU0_9FIRM</name>
<dbReference type="InterPro" id="IPR001182">
    <property type="entry name" value="FtsW/RodA"/>
</dbReference>
<evidence type="ECO:0000256" key="2">
    <source>
        <dbReference type="ARBA" id="ARBA00022692"/>
    </source>
</evidence>
<organism evidence="8 9">
    <name type="scientific">Hominifimenecus microfluidus</name>
    <dbReference type="NCBI Taxonomy" id="2885348"/>
    <lineage>
        <taxon>Bacteria</taxon>
        <taxon>Bacillati</taxon>
        <taxon>Bacillota</taxon>
        <taxon>Clostridia</taxon>
        <taxon>Lachnospirales</taxon>
        <taxon>Lachnospiraceae</taxon>
        <taxon>Hominifimenecus</taxon>
    </lineage>
</organism>
<dbReference type="Pfam" id="PF01098">
    <property type="entry name" value="FTSW_RODA_SPOVE"/>
    <property type="match status" value="1"/>
</dbReference>
<comment type="caution">
    <text evidence="8">The sequence shown here is derived from an EMBL/GenBank/DDBJ whole genome shotgun (WGS) entry which is preliminary data.</text>
</comment>
<dbReference type="PANTHER" id="PTHR30474:SF3">
    <property type="entry name" value="PEPTIDOGLYCAN GLYCOSYLTRANSFERASE RODA"/>
    <property type="match status" value="1"/>
</dbReference>
<feature type="region of interest" description="Disordered" evidence="6">
    <location>
        <begin position="438"/>
        <end position="458"/>
    </location>
</feature>
<reference evidence="8" key="1">
    <citation type="submission" date="2021-10" db="EMBL/GenBank/DDBJ databases">
        <title>Anaerobic single-cell dispensing facilitates the cultivation of human gut bacteria.</title>
        <authorList>
            <person name="Afrizal A."/>
        </authorList>
    </citation>
    <scope>NUCLEOTIDE SEQUENCE</scope>
    <source>
        <strain evidence="8">CLA-AA-H215</strain>
    </source>
</reference>
<feature type="transmembrane region" description="Helical" evidence="7">
    <location>
        <begin position="67"/>
        <end position="84"/>
    </location>
</feature>
<dbReference type="AlphaFoldDB" id="A0AAE3ECU0"/>
<dbReference type="EMBL" id="JAJEQR010000061">
    <property type="protein sequence ID" value="MCC2232324.1"/>
    <property type="molecule type" value="Genomic_DNA"/>
</dbReference>
<proteinExistence type="predicted"/>
<dbReference type="GO" id="GO:0015648">
    <property type="term" value="F:lipid-linked peptidoglycan transporter activity"/>
    <property type="evidence" value="ECO:0007669"/>
    <property type="project" value="TreeGrafter"/>
</dbReference>
<dbReference type="GO" id="GO:0051301">
    <property type="term" value="P:cell division"/>
    <property type="evidence" value="ECO:0007669"/>
    <property type="project" value="InterPro"/>
</dbReference>
<feature type="transmembrane region" description="Helical" evidence="7">
    <location>
        <begin position="96"/>
        <end position="116"/>
    </location>
</feature>
<protein>
    <submittedName>
        <fullName evidence="8">FtsW/RodA/SpoVE family cell cycle protein</fullName>
    </submittedName>
</protein>
<evidence type="ECO:0000256" key="7">
    <source>
        <dbReference type="SAM" id="Phobius"/>
    </source>
</evidence>
<evidence type="ECO:0000256" key="6">
    <source>
        <dbReference type="SAM" id="MobiDB-lite"/>
    </source>
</evidence>
<dbReference type="GO" id="GO:0008360">
    <property type="term" value="P:regulation of cell shape"/>
    <property type="evidence" value="ECO:0007669"/>
    <property type="project" value="UniProtKB-KW"/>
</dbReference>
<evidence type="ECO:0000256" key="4">
    <source>
        <dbReference type="ARBA" id="ARBA00022989"/>
    </source>
</evidence>
<comment type="subcellular location">
    <subcellularLocation>
        <location evidence="1">Membrane</location>
        <topology evidence="1">Multi-pass membrane protein</topology>
    </subcellularLocation>
</comment>
<dbReference type="Proteomes" id="UP001198182">
    <property type="component" value="Unassembled WGS sequence"/>
</dbReference>
<keyword evidence="5 7" id="KW-0472">Membrane</keyword>
<evidence type="ECO:0000256" key="5">
    <source>
        <dbReference type="ARBA" id="ARBA00023136"/>
    </source>
</evidence>
<dbReference type="GO" id="GO:0005886">
    <property type="term" value="C:plasma membrane"/>
    <property type="evidence" value="ECO:0007669"/>
    <property type="project" value="TreeGrafter"/>
</dbReference>